<feature type="transmembrane region" description="Helical" evidence="1">
    <location>
        <begin position="27"/>
        <end position="51"/>
    </location>
</feature>
<keyword evidence="1" id="KW-0472">Membrane</keyword>
<protein>
    <submittedName>
        <fullName evidence="2">Uncharacterized protein</fullName>
    </submittedName>
</protein>
<sequence>MLFFEILEDFDGGDFPAFGCNLEDQQYLAFIIFLKNIIYSLFESVLLFLILNKTKHVLFSIYLSILIKWHTGRERFELVVDTSIILLIELSIQYWNALLPLLVHQIPSGNV</sequence>
<keyword evidence="3" id="KW-1185">Reference proteome</keyword>
<evidence type="ECO:0000313" key="3">
    <source>
        <dbReference type="Proteomes" id="UP001642487"/>
    </source>
</evidence>
<reference evidence="2 3" key="1">
    <citation type="submission" date="2024-03" db="EMBL/GenBank/DDBJ databases">
        <authorList>
            <person name="Gkanogiannis A."/>
            <person name="Becerra Lopez-Lavalle L."/>
        </authorList>
    </citation>
    <scope>NUCLEOTIDE SEQUENCE [LARGE SCALE GENOMIC DNA]</scope>
</reference>
<evidence type="ECO:0000313" key="2">
    <source>
        <dbReference type="EMBL" id="CAK9315497.1"/>
    </source>
</evidence>
<keyword evidence="1" id="KW-0812">Transmembrane</keyword>
<keyword evidence="1" id="KW-1133">Transmembrane helix</keyword>
<dbReference type="Proteomes" id="UP001642487">
    <property type="component" value="Chromosome 2"/>
</dbReference>
<gene>
    <name evidence="2" type="ORF">CITCOLO1_LOCUS7294</name>
</gene>
<organism evidence="2 3">
    <name type="scientific">Citrullus colocynthis</name>
    <name type="common">colocynth</name>
    <dbReference type="NCBI Taxonomy" id="252529"/>
    <lineage>
        <taxon>Eukaryota</taxon>
        <taxon>Viridiplantae</taxon>
        <taxon>Streptophyta</taxon>
        <taxon>Embryophyta</taxon>
        <taxon>Tracheophyta</taxon>
        <taxon>Spermatophyta</taxon>
        <taxon>Magnoliopsida</taxon>
        <taxon>eudicotyledons</taxon>
        <taxon>Gunneridae</taxon>
        <taxon>Pentapetalae</taxon>
        <taxon>rosids</taxon>
        <taxon>fabids</taxon>
        <taxon>Cucurbitales</taxon>
        <taxon>Cucurbitaceae</taxon>
        <taxon>Benincaseae</taxon>
        <taxon>Citrullus</taxon>
    </lineage>
</organism>
<evidence type="ECO:0000256" key="1">
    <source>
        <dbReference type="SAM" id="Phobius"/>
    </source>
</evidence>
<dbReference type="EMBL" id="OZ021736">
    <property type="protein sequence ID" value="CAK9315497.1"/>
    <property type="molecule type" value="Genomic_DNA"/>
</dbReference>
<name>A0ABP0Y4Y3_9ROSI</name>
<accession>A0ABP0Y4Y3</accession>
<proteinExistence type="predicted"/>